<dbReference type="AlphaFoldDB" id="A0A419T1G8"/>
<dbReference type="SMART" id="SM00342">
    <property type="entry name" value="HTH_ARAC"/>
    <property type="match status" value="1"/>
</dbReference>
<dbReference type="SUPFAM" id="SSF46689">
    <property type="entry name" value="Homeodomain-like"/>
    <property type="match status" value="1"/>
</dbReference>
<dbReference type="Proteomes" id="UP000284277">
    <property type="component" value="Unassembled WGS sequence"/>
</dbReference>
<dbReference type="InterPro" id="IPR009057">
    <property type="entry name" value="Homeodomain-like_sf"/>
</dbReference>
<keyword evidence="4" id="KW-0812">Transmembrane</keyword>
<dbReference type="Gene3D" id="1.10.10.60">
    <property type="entry name" value="Homeodomain-like"/>
    <property type="match status" value="2"/>
</dbReference>
<keyword evidence="1" id="KW-0805">Transcription regulation</keyword>
<dbReference type="PROSITE" id="PS00041">
    <property type="entry name" value="HTH_ARAC_FAMILY_1"/>
    <property type="match status" value="1"/>
</dbReference>
<dbReference type="PANTHER" id="PTHR43280">
    <property type="entry name" value="ARAC-FAMILY TRANSCRIPTIONAL REGULATOR"/>
    <property type="match status" value="1"/>
</dbReference>
<keyword evidence="4" id="KW-0472">Membrane</keyword>
<evidence type="ECO:0000256" key="4">
    <source>
        <dbReference type="SAM" id="Phobius"/>
    </source>
</evidence>
<evidence type="ECO:0000256" key="3">
    <source>
        <dbReference type="ARBA" id="ARBA00023163"/>
    </source>
</evidence>
<keyword evidence="2" id="KW-0238">DNA-binding</keyword>
<protein>
    <recommendedName>
        <fullName evidence="5">HTH araC/xylS-type domain-containing protein</fullName>
    </recommendedName>
</protein>
<accession>A0A419T1G8</accession>
<dbReference type="Pfam" id="PF12833">
    <property type="entry name" value="HTH_18"/>
    <property type="match status" value="1"/>
</dbReference>
<evidence type="ECO:0000256" key="2">
    <source>
        <dbReference type="ARBA" id="ARBA00023125"/>
    </source>
</evidence>
<dbReference type="EMBL" id="MCIA01000022">
    <property type="protein sequence ID" value="RKD31296.1"/>
    <property type="molecule type" value="Genomic_DNA"/>
</dbReference>
<comment type="caution">
    <text evidence="6">The sequence shown here is derived from an EMBL/GenBank/DDBJ whole genome shotgun (WGS) entry which is preliminary data.</text>
</comment>
<feature type="transmembrane region" description="Helical" evidence="4">
    <location>
        <begin position="21"/>
        <end position="44"/>
    </location>
</feature>
<evidence type="ECO:0000313" key="6">
    <source>
        <dbReference type="EMBL" id="RKD31296.1"/>
    </source>
</evidence>
<dbReference type="PANTHER" id="PTHR43280:SF10">
    <property type="entry name" value="REGULATORY PROTEIN POCR"/>
    <property type="match status" value="1"/>
</dbReference>
<sequence length="738" mass="83878">MRTGRAGQKKLKNNVKYENRLFLQFLLLVTVPLIIMGIVSYYIYVKGENSKSGQALDSYCNSVANEYENVFSSIREYYLDSTGSTSIKWLVNQQEVPYSNYKELKQAQNMLQGNYFLSKYISFYNFINVKEGWVLNKYGMYPLEDLKNLDEVKEFLAEQKEIPLSLYWLNRLDTASPYEGMVKESGFVDTAGELLVVKEEYSSVGTVYVLTVRLDTERLENLSQPYEKMGYDVTVLSNGKVLMETNPSLTKAYRTRAEDGKVKSGIYSSFGGKKFRLSVIESGGNGLTYITGMDMAKMNRGGIPFVLASIAIIAIFGVILMCLRVAAAAFSKPVLLLQKFVDDQNTQIRELFLSNLLKGELSMETIQDTMKKYGMESWNSYRLISISCKFEEKQPPVTKEEMDKINREILLNLPGEVSEAFFASPVIYGNMALFIIGENDDLMVDNKTAHVYKQIKDHVMELYGYPIAFGISRTFHQLTHTGRAYEECSEALHSKNHDRNENGSSLVLYDDYSLMDPAGNVYDMIMEDELIHSVDSLNQEESKRLLELIVGRMELKGATGMERTFYITKLLTSVLDIPARASISLTDLFGSDQYNVLTRAANVYGQKELVSFIMEEIFKPVIAALTETRQAGSSDIVKEVTRMIKETNGNLSLNDCADTLSYHPNYISRVLKKERGVSFTDMVNEEKLKIAKYMLLTSTDSIADISVRLNYNNVQNFIRFFKNQVGTTPSAYRKEHKE</sequence>
<gene>
    <name evidence="6" type="ORF">BET01_20830</name>
</gene>
<feature type="transmembrane region" description="Helical" evidence="4">
    <location>
        <begin position="305"/>
        <end position="330"/>
    </location>
</feature>
<name>A0A419T1G8_9FIRM</name>
<keyword evidence="3" id="KW-0804">Transcription</keyword>
<reference evidence="6 7" key="1">
    <citation type="submission" date="2016-08" db="EMBL/GenBank/DDBJ databases">
        <title>A new outlook on sporulation: Clostridium algidixylanolyticum.</title>
        <authorList>
            <person name="Poppleton D.I."/>
            <person name="Gribaldo S."/>
        </authorList>
    </citation>
    <scope>NUCLEOTIDE SEQUENCE [LARGE SCALE GENOMIC DNA]</scope>
    <source>
        <strain evidence="6 7">SPL73</strain>
    </source>
</reference>
<organism evidence="6 7">
    <name type="scientific">Lacrimispora algidixylanolytica</name>
    <dbReference type="NCBI Taxonomy" id="94868"/>
    <lineage>
        <taxon>Bacteria</taxon>
        <taxon>Bacillati</taxon>
        <taxon>Bacillota</taxon>
        <taxon>Clostridia</taxon>
        <taxon>Lachnospirales</taxon>
        <taxon>Lachnospiraceae</taxon>
        <taxon>Lacrimispora</taxon>
    </lineage>
</organism>
<evidence type="ECO:0000313" key="7">
    <source>
        <dbReference type="Proteomes" id="UP000284277"/>
    </source>
</evidence>
<dbReference type="InterPro" id="IPR018062">
    <property type="entry name" value="HTH_AraC-typ_CS"/>
</dbReference>
<feature type="domain" description="HTH araC/xylS-type" evidence="5">
    <location>
        <begin position="634"/>
        <end position="735"/>
    </location>
</feature>
<dbReference type="PROSITE" id="PS01124">
    <property type="entry name" value="HTH_ARAC_FAMILY_2"/>
    <property type="match status" value="1"/>
</dbReference>
<dbReference type="GO" id="GO:0003700">
    <property type="term" value="F:DNA-binding transcription factor activity"/>
    <property type="evidence" value="ECO:0007669"/>
    <property type="project" value="InterPro"/>
</dbReference>
<keyword evidence="7" id="KW-1185">Reference proteome</keyword>
<evidence type="ECO:0000256" key="1">
    <source>
        <dbReference type="ARBA" id="ARBA00023015"/>
    </source>
</evidence>
<keyword evidence="4" id="KW-1133">Transmembrane helix</keyword>
<proteinExistence type="predicted"/>
<dbReference type="GO" id="GO:0043565">
    <property type="term" value="F:sequence-specific DNA binding"/>
    <property type="evidence" value="ECO:0007669"/>
    <property type="project" value="InterPro"/>
</dbReference>
<evidence type="ECO:0000259" key="5">
    <source>
        <dbReference type="PROSITE" id="PS01124"/>
    </source>
</evidence>
<dbReference type="InterPro" id="IPR018060">
    <property type="entry name" value="HTH_AraC"/>
</dbReference>